<evidence type="ECO:0000256" key="2">
    <source>
        <dbReference type="SAM" id="Coils"/>
    </source>
</evidence>
<keyword evidence="6" id="KW-1185">Reference proteome</keyword>
<dbReference type="GO" id="GO:0031380">
    <property type="term" value="C:nuclear RNA-directed RNA polymerase complex"/>
    <property type="evidence" value="ECO:0007669"/>
    <property type="project" value="TreeGrafter"/>
</dbReference>
<organism evidence="5 6">
    <name type="scientific">Saitozyma podzolica</name>
    <dbReference type="NCBI Taxonomy" id="1890683"/>
    <lineage>
        <taxon>Eukaryota</taxon>
        <taxon>Fungi</taxon>
        <taxon>Dikarya</taxon>
        <taxon>Basidiomycota</taxon>
        <taxon>Agaricomycotina</taxon>
        <taxon>Tremellomycetes</taxon>
        <taxon>Tremellales</taxon>
        <taxon>Trimorphomycetaceae</taxon>
        <taxon>Saitozyma</taxon>
    </lineage>
</organism>
<dbReference type="EMBL" id="RSCD01000002">
    <property type="protein sequence ID" value="RSH94739.1"/>
    <property type="molecule type" value="Genomic_DNA"/>
</dbReference>
<gene>
    <name evidence="5" type="ORF">EHS25_004544</name>
</gene>
<dbReference type="PANTHER" id="PTHR23079">
    <property type="entry name" value="RNA-DEPENDENT RNA POLYMERASE"/>
    <property type="match status" value="1"/>
</dbReference>
<dbReference type="GO" id="GO:0030422">
    <property type="term" value="P:siRNA processing"/>
    <property type="evidence" value="ECO:0007669"/>
    <property type="project" value="TreeGrafter"/>
</dbReference>
<feature type="domain" description="RDRP core" evidence="4">
    <location>
        <begin position="530"/>
        <end position="1209"/>
    </location>
</feature>
<feature type="compositionally biased region" description="Polar residues" evidence="3">
    <location>
        <begin position="1332"/>
        <end position="1346"/>
    </location>
</feature>
<dbReference type="EC" id="2.7.7.48" evidence="1"/>
<name>A0A427YUL4_9TREE</name>
<sequence>MSSRASWDIRRYPPEIQREYGRLLALPIRLQEVHHGRFESDTDRRLYSDLSIFVSLYPRCFSAFVDGECRHHASRPGGILIHGNGGGGMRKGLDPLLAFSGRLARGLRQAKDAEAERAREEAEALASVLSQECAIPPTSPQAVGDHEVEGADAVLGVDKDMDMDMEQGELSDEYFDAPSPSRGGASSRSPQHTPTSPPKRHRDAEPVVPGSLLKKLRDVAPQSRPAETKSVPARPLRPQLTTSSSSSAFTSTTTSSTVLSTSDIATNSTDITSIDSPSNGVPAIQPLPVSTRWEPLPALPDEERIVFVTPPNPYQAMMNKQDVRHDTQFLLQSLMDRSRTNGHPITWTDVLVEDLEGLTGPMTDAGPAVQAVFRKIVKRKGKISGPSPFGGPDDDGEDDKDEDQDEHQPAVERGERDMRMFKEMDREESSIRTNDLRRIGNDGVDWPYGGGISYTIVVKPETRLTEHCVSLLPTPPSIRPSERSKIHPTRSAPAGRVAPVSRHGPTNPPNNIFGPSTTASSANSPLAHLPFTTSLLPPEMTGRSFRLARRFGSRRIITFKLDLQGSAARKCQVSPMELFRGRVFVVLGRTYRALWSPPDSDNVFAVETGDQVSGLKRAWTSEPEMPSFEELLAMFNDLQQKPSQPLAKWAARPQILFSDSVPAAMVEPSAICVVSDIVTSAAVKLGRASTEQILTDGCGLMSESLAQRIYRHPALRFDSGRPCVVQIRLGGAKGLLMLMNQEQHRLYAGKVVVLRDSMIKALSNPAHASDPSLFQVDVVRCESLRIGTYLSSEPMMAMSHNGVPHSAFLNLRLQSLDDIRDAFLPRPHPGETLDEVTNRLVASCYRQGGVGAERKKREAAMKGRSAKVLGLRRTSEDPDLTIEGERGDELIESWERFAVDPISGQPGSIAEATMEAIAARFNPLESQYTGSKLHYLVKTLLHADVRNLRILVENSLSAFIVPDPLGVLAADELFIRFASSAPVDPETKCPLTHLEGDVLAFRSPCKLPTDVRKFRAVYKPELSHLTDCIVMSAHSDLCERSPASILGGGDYDGDTVQLFWDRELVEPFRNADVGIADMPAGFENKYFDKEVVSGWEFLREMGGRSEEMRIANYQQFLLGALLDDKATGLYSRLHGNAVYELGYGHPDTIVLGRIFGLVLDARKSGLRIKPAVKKAHQQERDGYLRWYAHKKGEEENGRRQLKRPKKLGHFIMDQILDRGLEQAEAIMADFPSEVQRPSLADYEALVTPWKSAWDLLQAMRPRDDPSTAIDAKPPIGAHAVYDTAMDQLQRIRRHVEACMDVWDLIRQSRVAPRERILDLYRKYFKDRLSLPQTPIKTPRSKSSLPTPSRHEAPEGQAGLVLSSKMRQLALVWREELRVDDVGLVCMGDTNQLRRLMVGCAAELARRKTTQLFPFDVDFEMALELRAKAGGGSLTLAADVQRGMKPAYKAESSTAGRRT</sequence>
<reference evidence="5 6" key="1">
    <citation type="submission" date="2018-11" db="EMBL/GenBank/DDBJ databases">
        <title>Genome sequence of Saitozyma podzolica DSM 27192.</title>
        <authorList>
            <person name="Aliyu H."/>
            <person name="Gorte O."/>
            <person name="Ochsenreither K."/>
        </authorList>
    </citation>
    <scope>NUCLEOTIDE SEQUENCE [LARGE SCALE GENOMIC DNA]</scope>
    <source>
        <strain evidence="5 6">DSM 27192</strain>
    </source>
</reference>
<dbReference type="Pfam" id="PF05183">
    <property type="entry name" value="RdRP"/>
    <property type="match status" value="1"/>
</dbReference>
<comment type="similarity">
    <text evidence="1">Belongs to the RdRP family.</text>
</comment>
<feature type="coiled-coil region" evidence="2">
    <location>
        <begin position="103"/>
        <end position="132"/>
    </location>
</feature>
<evidence type="ECO:0000256" key="3">
    <source>
        <dbReference type="SAM" id="MobiDB-lite"/>
    </source>
</evidence>
<feature type="region of interest" description="Disordered" evidence="3">
    <location>
        <begin position="474"/>
        <end position="521"/>
    </location>
</feature>
<feature type="compositionally biased region" description="Low complexity" evidence="3">
    <location>
        <begin position="241"/>
        <end position="258"/>
    </location>
</feature>
<comment type="catalytic activity">
    <reaction evidence="1">
        <text>RNA(n) + a ribonucleoside 5'-triphosphate = RNA(n+1) + diphosphate</text>
        <dbReference type="Rhea" id="RHEA:21248"/>
        <dbReference type="Rhea" id="RHEA-COMP:14527"/>
        <dbReference type="Rhea" id="RHEA-COMP:17342"/>
        <dbReference type="ChEBI" id="CHEBI:33019"/>
        <dbReference type="ChEBI" id="CHEBI:61557"/>
        <dbReference type="ChEBI" id="CHEBI:140395"/>
        <dbReference type="EC" id="2.7.7.48"/>
    </reaction>
</comment>
<evidence type="ECO:0000256" key="1">
    <source>
        <dbReference type="RuleBase" id="RU363098"/>
    </source>
</evidence>
<comment type="caution">
    <text evidence="5">The sequence shown here is derived from an EMBL/GenBank/DDBJ whole genome shotgun (WGS) entry which is preliminary data.</text>
</comment>
<evidence type="ECO:0000313" key="5">
    <source>
        <dbReference type="EMBL" id="RSH94739.1"/>
    </source>
</evidence>
<evidence type="ECO:0000259" key="4">
    <source>
        <dbReference type="Pfam" id="PF05183"/>
    </source>
</evidence>
<dbReference type="InterPro" id="IPR057596">
    <property type="entry name" value="RDRP_core"/>
</dbReference>
<dbReference type="GO" id="GO:0003723">
    <property type="term" value="F:RNA binding"/>
    <property type="evidence" value="ECO:0007669"/>
    <property type="project" value="UniProtKB-KW"/>
</dbReference>
<dbReference type="STRING" id="1890683.A0A427YUL4"/>
<proteinExistence type="inferred from homology"/>
<feature type="compositionally biased region" description="Acidic residues" evidence="3">
    <location>
        <begin position="392"/>
        <end position="405"/>
    </location>
</feature>
<dbReference type="InterPro" id="IPR007855">
    <property type="entry name" value="RDRP"/>
</dbReference>
<evidence type="ECO:0000313" key="6">
    <source>
        <dbReference type="Proteomes" id="UP000279259"/>
    </source>
</evidence>
<keyword evidence="1" id="KW-0548">Nucleotidyltransferase</keyword>
<dbReference type="PANTHER" id="PTHR23079:SF55">
    <property type="entry name" value="RNA-DIRECTED RNA POLYMERASE"/>
    <property type="match status" value="1"/>
</dbReference>
<dbReference type="GO" id="GO:0003968">
    <property type="term" value="F:RNA-directed RNA polymerase activity"/>
    <property type="evidence" value="ECO:0007669"/>
    <property type="project" value="UniProtKB-KW"/>
</dbReference>
<dbReference type="Proteomes" id="UP000279259">
    <property type="component" value="Unassembled WGS sequence"/>
</dbReference>
<protein>
    <recommendedName>
        <fullName evidence="1">RNA-dependent RNA polymerase</fullName>
        <ecNumber evidence="1">2.7.7.48</ecNumber>
    </recommendedName>
</protein>
<keyword evidence="1" id="KW-0694">RNA-binding</keyword>
<accession>A0A427YUL4</accession>
<feature type="compositionally biased region" description="Low complexity" evidence="3">
    <location>
        <begin position="177"/>
        <end position="190"/>
    </location>
</feature>
<dbReference type="OrthoDB" id="10055769at2759"/>
<feature type="region of interest" description="Disordered" evidence="3">
    <location>
        <begin position="172"/>
        <end position="258"/>
    </location>
</feature>
<feature type="region of interest" description="Disordered" evidence="3">
    <location>
        <begin position="382"/>
        <end position="419"/>
    </location>
</feature>
<keyword evidence="1" id="KW-0808">Transferase</keyword>
<feature type="compositionally biased region" description="Polar residues" evidence="3">
    <location>
        <begin position="509"/>
        <end position="521"/>
    </location>
</feature>
<keyword evidence="2" id="KW-0175">Coiled coil</keyword>
<keyword evidence="1" id="KW-0696">RNA-directed RNA polymerase</keyword>
<feature type="region of interest" description="Disordered" evidence="3">
    <location>
        <begin position="1332"/>
        <end position="1356"/>
    </location>
</feature>
<feature type="compositionally biased region" description="Basic and acidic residues" evidence="3">
    <location>
        <begin position="406"/>
        <end position="419"/>
    </location>
</feature>